<accession>A0A225UI96</accession>
<dbReference type="EMBL" id="NBNE01019385">
    <property type="protein sequence ID" value="OWY91839.1"/>
    <property type="molecule type" value="Genomic_DNA"/>
</dbReference>
<reference evidence="3" key="1">
    <citation type="submission" date="2017-03" db="EMBL/GenBank/DDBJ databases">
        <title>Phytopthora megakarya and P. palmivora, two closely related causual agents of cacao black pod achieved similar genome size and gene model numbers by different mechanisms.</title>
        <authorList>
            <person name="Ali S."/>
            <person name="Shao J."/>
            <person name="Larry D.J."/>
            <person name="Kronmiller B."/>
            <person name="Shen D."/>
            <person name="Strem M.D."/>
            <person name="Melnick R.L."/>
            <person name="Guiltinan M.J."/>
            <person name="Tyler B.M."/>
            <person name="Meinhardt L.W."/>
            <person name="Bailey B.A."/>
        </authorList>
    </citation>
    <scope>NUCLEOTIDE SEQUENCE [LARGE SCALE GENOMIC DNA]</scope>
    <source>
        <strain evidence="3">zdho120</strain>
    </source>
</reference>
<evidence type="ECO:0000313" key="3">
    <source>
        <dbReference type="Proteomes" id="UP000198211"/>
    </source>
</evidence>
<feature type="region of interest" description="Disordered" evidence="1">
    <location>
        <begin position="247"/>
        <end position="292"/>
    </location>
</feature>
<keyword evidence="3" id="KW-1185">Reference proteome</keyword>
<name>A0A225UI96_9STRA</name>
<dbReference type="AlphaFoldDB" id="A0A225UI96"/>
<proteinExistence type="predicted"/>
<comment type="caution">
    <text evidence="2">The sequence shown here is derived from an EMBL/GenBank/DDBJ whole genome shotgun (WGS) entry which is preliminary data.</text>
</comment>
<evidence type="ECO:0000256" key="1">
    <source>
        <dbReference type="SAM" id="MobiDB-lite"/>
    </source>
</evidence>
<gene>
    <name evidence="2" type="ORF">PHMEG_00039416</name>
</gene>
<evidence type="ECO:0000313" key="2">
    <source>
        <dbReference type="EMBL" id="OWY91839.1"/>
    </source>
</evidence>
<dbReference type="Proteomes" id="UP000198211">
    <property type="component" value="Unassembled WGS sequence"/>
</dbReference>
<organism evidence="2 3">
    <name type="scientific">Phytophthora megakarya</name>
    <dbReference type="NCBI Taxonomy" id="4795"/>
    <lineage>
        <taxon>Eukaryota</taxon>
        <taxon>Sar</taxon>
        <taxon>Stramenopiles</taxon>
        <taxon>Oomycota</taxon>
        <taxon>Peronosporomycetes</taxon>
        <taxon>Peronosporales</taxon>
        <taxon>Peronosporaceae</taxon>
        <taxon>Phytophthora</taxon>
    </lineage>
</organism>
<evidence type="ECO:0008006" key="4">
    <source>
        <dbReference type="Google" id="ProtNLM"/>
    </source>
</evidence>
<feature type="compositionally biased region" description="Basic and acidic residues" evidence="1">
    <location>
        <begin position="282"/>
        <end position="292"/>
    </location>
</feature>
<sequence>MKIGVEMSSTGTSGETEVVIPAVLEPTVIPAIGVRVVARTRFLSSDKAVMYLRGGFERIRASHVYTFPQEFVSTWIDRVELVFKGAEISGRGTWTDRELYFILDNKLRDTAAQWWVDMDRRQRERQRTERVLLGQFYRCLDKTTRKLVQQEPEPQTLEEAVKEETDIDYPMDNVAIGMKNIGQAWATAPSRFVFPMDGTTGQTNVIPGISGTGLPTAMVCGMENGMGHDGEMSAVALLTNPQGVYNTSSGTWDPPPGRVWNGKYWAPKSTKQRKRSNAETSGGKESKKSVMK</sequence>
<protein>
    <recommendedName>
        <fullName evidence="4">Retrotransposon gag domain-containing protein</fullName>
    </recommendedName>
</protein>